<evidence type="ECO:0000256" key="1">
    <source>
        <dbReference type="ARBA" id="ARBA00004141"/>
    </source>
</evidence>
<feature type="transmembrane region" description="Helical" evidence="6">
    <location>
        <begin position="115"/>
        <end position="136"/>
    </location>
</feature>
<dbReference type="InterPro" id="IPR037185">
    <property type="entry name" value="EmrE-like"/>
</dbReference>
<dbReference type="PANTHER" id="PTHR32322:SF2">
    <property type="entry name" value="EAMA DOMAIN-CONTAINING PROTEIN"/>
    <property type="match status" value="1"/>
</dbReference>
<feature type="transmembrane region" description="Helical" evidence="6">
    <location>
        <begin position="142"/>
        <end position="161"/>
    </location>
</feature>
<gene>
    <name evidence="8" type="ORF">PZA18_06800</name>
</gene>
<protein>
    <submittedName>
        <fullName evidence="8">EamA family transporter</fullName>
    </submittedName>
</protein>
<evidence type="ECO:0000256" key="2">
    <source>
        <dbReference type="ARBA" id="ARBA00007362"/>
    </source>
</evidence>
<feature type="transmembrane region" description="Helical" evidence="6">
    <location>
        <begin position="30"/>
        <end position="48"/>
    </location>
</feature>
<evidence type="ECO:0000313" key="8">
    <source>
        <dbReference type="EMBL" id="MDK2123755.1"/>
    </source>
</evidence>
<feature type="transmembrane region" description="Helical" evidence="6">
    <location>
        <begin position="202"/>
        <end position="220"/>
    </location>
</feature>
<organism evidence="8 9">
    <name type="scientific">Parachitinimonas caeni</name>
    <dbReference type="NCBI Taxonomy" id="3031301"/>
    <lineage>
        <taxon>Bacteria</taxon>
        <taxon>Pseudomonadati</taxon>
        <taxon>Pseudomonadota</taxon>
        <taxon>Betaproteobacteria</taxon>
        <taxon>Neisseriales</taxon>
        <taxon>Chitinibacteraceae</taxon>
        <taxon>Parachitinimonas</taxon>
    </lineage>
</organism>
<evidence type="ECO:0000256" key="4">
    <source>
        <dbReference type="ARBA" id="ARBA00022989"/>
    </source>
</evidence>
<evidence type="ECO:0000256" key="5">
    <source>
        <dbReference type="ARBA" id="ARBA00023136"/>
    </source>
</evidence>
<evidence type="ECO:0000313" key="9">
    <source>
        <dbReference type="Proteomes" id="UP001172778"/>
    </source>
</evidence>
<comment type="similarity">
    <text evidence="2">Belongs to the EamA transporter family.</text>
</comment>
<name>A0ABT7DUL2_9NEIS</name>
<feature type="domain" description="EamA" evidence="7">
    <location>
        <begin position="143"/>
        <end position="272"/>
    </location>
</feature>
<dbReference type="EMBL" id="JARRAF010000006">
    <property type="protein sequence ID" value="MDK2123755.1"/>
    <property type="molecule type" value="Genomic_DNA"/>
</dbReference>
<evidence type="ECO:0000256" key="6">
    <source>
        <dbReference type="SAM" id="Phobius"/>
    </source>
</evidence>
<reference evidence="8" key="1">
    <citation type="submission" date="2023-03" db="EMBL/GenBank/DDBJ databases">
        <title>Chitinimonas shenzhenensis gen. nov., sp. nov., a novel member of family Burkholderiaceae isolated from activated sludge collected in Shen Zhen, China.</title>
        <authorList>
            <person name="Wang X."/>
        </authorList>
    </citation>
    <scope>NUCLEOTIDE SEQUENCE</scope>
    <source>
        <strain evidence="8">DQS-5</strain>
    </source>
</reference>
<dbReference type="PANTHER" id="PTHR32322">
    <property type="entry name" value="INNER MEMBRANE TRANSPORTER"/>
    <property type="match status" value="1"/>
</dbReference>
<keyword evidence="9" id="KW-1185">Reference proteome</keyword>
<sequence>MSRSATLLALAAIVLWASLALLSVQLRAVPPFLLVAIALLVGAACGLPRWREWKVPPTTLLLGCYGLFGYHFCLFMAFRFAPALEANLINYLWPLLIVLLSPLILPGVSLTPRHIAGGLLGFAGCGLIVAGQGLALPESRHLLGYGLALMAAVMWSTYSLLTKRVRAFPTGAIGGFCAASGVLALLAHCLFEPAYWPLPAEWGWLLWLGVGPMGAAFFLWDAALKRGDARAIGTLAYLTPLLSTALLALFGGGSFGWRAAVAMGLILGGAWLGNSSRRGDPR</sequence>
<proteinExistence type="inferred from homology"/>
<dbReference type="Proteomes" id="UP001172778">
    <property type="component" value="Unassembled WGS sequence"/>
</dbReference>
<feature type="transmembrane region" description="Helical" evidence="6">
    <location>
        <begin position="60"/>
        <end position="82"/>
    </location>
</feature>
<comment type="caution">
    <text evidence="8">The sequence shown here is derived from an EMBL/GenBank/DDBJ whole genome shotgun (WGS) entry which is preliminary data.</text>
</comment>
<keyword evidence="4 6" id="KW-1133">Transmembrane helix</keyword>
<evidence type="ECO:0000256" key="3">
    <source>
        <dbReference type="ARBA" id="ARBA00022692"/>
    </source>
</evidence>
<feature type="transmembrane region" description="Helical" evidence="6">
    <location>
        <begin position="88"/>
        <end position="108"/>
    </location>
</feature>
<keyword evidence="3 6" id="KW-0812">Transmembrane</keyword>
<dbReference type="RefSeq" id="WP_284100059.1">
    <property type="nucleotide sequence ID" value="NZ_JARRAF010000006.1"/>
</dbReference>
<dbReference type="SUPFAM" id="SSF103481">
    <property type="entry name" value="Multidrug resistance efflux transporter EmrE"/>
    <property type="match status" value="2"/>
</dbReference>
<feature type="transmembrane region" description="Helical" evidence="6">
    <location>
        <begin position="255"/>
        <end position="273"/>
    </location>
</feature>
<keyword evidence="5 6" id="KW-0472">Membrane</keyword>
<feature type="transmembrane region" description="Helical" evidence="6">
    <location>
        <begin position="232"/>
        <end position="249"/>
    </location>
</feature>
<feature type="transmembrane region" description="Helical" evidence="6">
    <location>
        <begin position="173"/>
        <end position="196"/>
    </location>
</feature>
<accession>A0ABT7DUL2</accession>
<feature type="domain" description="EamA" evidence="7">
    <location>
        <begin position="5"/>
        <end position="129"/>
    </location>
</feature>
<dbReference type="Pfam" id="PF00892">
    <property type="entry name" value="EamA"/>
    <property type="match status" value="2"/>
</dbReference>
<dbReference type="InterPro" id="IPR000620">
    <property type="entry name" value="EamA_dom"/>
</dbReference>
<comment type="subcellular location">
    <subcellularLocation>
        <location evidence="1">Membrane</location>
        <topology evidence="1">Multi-pass membrane protein</topology>
    </subcellularLocation>
</comment>
<evidence type="ECO:0000259" key="7">
    <source>
        <dbReference type="Pfam" id="PF00892"/>
    </source>
</evidence>
<dbReference type="InterPro" id="IPR050638">
    <property type="entry name" value="AA-Vitamin_Transporters"/>
</dbReference>